<reference evidence="1" key="1">
    <citation type="submission" date="2023-06" db="EMBL/GenBank/DDBJ databases">
        <authorList>
            <consortium name="Lawrence Berkeley National Laboratory"/>
            <person name="Ahrendt S."/>
            <person name="Sahu N."/>
            <person name="Indic B."/>
            <person name="Wong-Bajracharya J."/>
            <person name="Merenyi Z."/>
            <person name="Ke H.-M."/>
            <person name="Monk M."/>
            <person name="Kocsube S."/>
            <person name="Drula E."/>
            <person name="Lipzen A."/>
            <person name="Balint B."/>
            <person name="Henrissat B."/>
            <person name="Andreopoulos B."/>
            <person name="Martin F.M."/>
            <person name="Harder C.B."/>
            <person name="Rigling D."/>
            <person name="Ford K.L."/>
            <person name="Foster G.D."/>
            <person name="Pangilinan J."/>
            <person name="Papanicolaou A."/>
            <person name="Barry K."/>
            <person name="LaButti K."/>
            <person name="Viragh M."/>
            <person name="Koriabine M."/>
            <person name="Yan M."/>
            <person name="Riley R."/>
            <person name="Champramary S."/>
            <person name="Plett K.L."/>
            <person name="Tsai I.J."/>
            <person name="Slot J."/>
            <person name="Sipos G."/>
            <person name="Plett J."/>
            <person name="Nagy L.G."/>
            <person name="Grigoriev I.V."/>
        </authorList>
    </citation>
    <scope>NUCLEOTIDE SEQUENCE</scope>
    <source>
        <strain evidence="1">CCBAS 213</strain>
    </source>
</reference>
<proteinExistence type="predicted"/>
<sequence>MYTAKFATYRGITVDYKNCPPLLTMSFDPDLFRYHRYNSIGDGSLSIIGVFSASLNHEYAIRLYYSEEQRLWLAECGPAFEQAVLADTVLAFFEELYGLYFTAWPEDQSPDKEQRKIEIFSLYIMGLKQMWLYHRRSPRRWDYASVIETLDDLEDIVTREFQKVRHVFGHPRVILPFH</sequence>
<evidence type="ECO:0000313" key="2">
    <source>
        <dbReference type="Proteomes" id="UP001175211"/>
    </source>
</evidence>
<protein>
    <submittedName>
        <fullName evidence="1">Uncharacterized protein</fullName>
    </submittedName>
</protein>
<comment type="caution">
    <text evidence="1">The sequence shown here is derived from an EMBL/GenBank/DDBJ whole genome shotgun (WGS) entry which is preliminary data.</text>
</comment>
<organism evidence="1 2">
    <name type="scientific">Armillaria tabescens</name>
    <name type="common">Ringless honey mushroom</name>
    <name type="synonym">Agaricus tabescens</name>
    <dbReference type="NCBI Taxonomy" id="1929756"/>
    <lineage>
        <taxon>Eukaryota</taxon>
        <taxon>Fungi</taxon>
        <taxon>Dikarya</taxon>
        <taxon>Basidiomycota</taxon>
        <taxon>Agaricomycotina</taxon>
        <taxon>Agaricomycetes</taxon>
        <taxon>Agaricomycetidae</taxon>
        <taxon>Agaricales</taxon>
        <taxon>Marasmiineae</taxon>
        <taxon>Physalacriaceae</taxon>
        <taxon>Desarmillaria</taxon>
    </lineage>
</organism>
<dbReference type="RefSeq" id="XP_060322182.1">
    <property type="nucleotide sequence ID" value="XM_060470551.1"/>
</dbReference>
<gene>
    <name evidence="1" type="ORF">EV420DRAFT_1487667</name>
</gene>
<evidence type="ECO:0000313" key="1">
    <source>
        <dbReference type="EMBL" id="KAK0436075.1"/>
    </source>
</evidence>
<keyword evidence="2" id="KW-1185">Reference proteome</keyword>
<dbReference type="Proteomes" id="UP001175211">
    <property type="component" value="Unassembled WGS sequence"/>
</dbReference>
<name>A0AA39J4N0_ARMTA</name>
<accession>A0AA39J4N0</accession>
<dbReference type="EMBL" id="JAUEPS010000132">
    <property type="protein sequence ID" value="KAK0436075.1"/>
    <property type="molecule type" value="Genomic_DNA"/>
</dbReference>
<dbReference type="AlphaFoldDB" id="A0AA39J4N0"/>
<dbReference type="GeneID" id="85354099"/>